<gene>
    <name evidence="1" type="ORF">FN961_08645</name>
</gene>
<protein>
    <submittedName>
        <fullName evidence="1">SapC family protein</fullName>
    </submittedName>
</protein>
<dbReference type="InterPro" id="IPR010836">
    <property type="entry name" value="SapC"/>
</dbReference>
<accession>A0A553JQT5</accession>
<comment type="caution">
    <text evidence="1">The sequence shown here is derived from an EMBL/GenBank/DDBJ whole genome shotgun (WGS) entry which is preliminary data.</text>
</comment>
<dbReference type="OrthoDB" id="8888710at2"/>
<reference evidence="2" key="1">
    <citation type="submission" date="2019-07" db="EMBL/GenBank/DDBJ databases">
        <title>Shewanella sp. YLB-08 draft genomic sequence.</title>
        <authorList>
            <person name="Yu L."/>
        </authorList>
    </citation>
    <scope>NUCLEOTIDE SEQUENCE [LARGE SCALE GENOMIC DNA]</scope>
    <source>
        <strain evidence="2">JCM 20706</strain>
    </source>
</reference>
<keyword evidence="2" id="KW-1185">Reference proteome</keyword>
<dbReference type="RefSeq" id="WP_143564150.1">
    <property type="nucleotide sequence ID" value="NZ_BMPL01000006.1"/>
</dbReference>
<sequence length="242" mass="27436">MSNLVQLNLANHRHLQLEPQQCAQHGAELNLIPVVMSEFRQLVTQYPILLTKNGDTGAFTFVAMLGFAKGENLFWRDHQWHSIYLPLQIRRQPFFVGAKDAATGEHPLCIDMDSPSISQAPNAVALYSDSGEESDYLLEAKQNLAQLLQGEADNSDFILLLQELKLLQSLSVEIEFEHAAPTRLNGLYTIDEKQFNNLSDAQLLRLHRTHFFEPIYMMIASLGQIYSLIDLKNKRSGTDHDD</sequence>
<name>A0A553JQT5_SHEHA</name>
<dbReference type="AlphaFoldDB" id="A0A553JQT5"/>
<dbReference type="EMBL" id="VKGK01000008">
    <property type="protein sequence ID" value="TRY14751.1"/>
    <property type="molecule type" value="Genomic_DNA"/>
</dbReference>
<proteinExistence type="predicted"/>
<evidence type="ECO:0000313" key="2">
    <source>
        <dbReference type="Proteomes" id="UP000318126"/>
    </source>
</evidence>
<evidence type="ECO:0000313" key="1">
    <source>
        <dbReference type="EMBL" id="TRY14751.1"/>
    </source>
</evidence>
<organism evidence="1 2">
    <name type="scientific">Shewanella hanedai</name>
    <name type="common">Alteromonas hanedai</name>
    <dbReference type="NCBI Taxonomy" id="25"/>
    <lineage>
        <taxon>Bacteria</taxon>
        <taxon>Pseudomonadati</taxon>
        <taxon>Pseudomonadota</taxon>
        <taxon>Gammaproteobacteria</taxon>
        <taxon>Alteromonadales</taxon>
        <taxon>Shewanellaceae</taxon>
        <taxon>Shewanella</taxon>
    </lineage>
</organism>
<dbReference type="Proteomes" id="UP000318126">
    <property type="component" value="Unassembled WGS sequence"/>
</dbReference>
<dbReference type="Pfam" id="PF07277">
    <property type="entry name" value="SapC"/>
    <property type="match status" value="1"/>
</dbReference>